<proteinExistence type="predicted"/>
<dbReference type="OrthoDB" id="9761899at2"/>
<evidence type="ECO:0000313" key="4">
    <source>
        <dbReference type="EMBL" id="OEH84642.1"/>
    </source>
</evidence>
<evidence type="ECO:0000256" key="3">
    <source>
        <dbReference type="ARBA" id="ARBA00023014"/>
    </source>
</evidence>
<dbReference type="RefSeq" id="WP_069703069.1">
    <property type="nucleotide sequence ID" value="NZ_MJAT01000037.1"/>
</dbReference>
<sequence length="104" mass="11720">MDKPKKHIFVCSSSRINGQQKGFCHSKDSVNLVETFMEELMDRGISGEVMVTNTGCLAICEKGPIVIVYPENIWYGNVSDDDVEEILDEHIEGGKPVERLMIFK</sequence>
<accession>A0A1E5L3E4</accession>
<dbReference type="InterPro" id="IPR048109">
    <property type="entry name" value="Fdxn_Clost-type"/>
</dbReference>
<comment type="caution">
    <text evidence="4">The sequence shown here is derived from an EMBL/GenBank/DDBJ whole genome shotgun (WGS) entry which is preliminary data.</text>
</comment>
<reference evidence="4 5" key="1">
    <citation type="submission" date="2016-09" db="EMBL/GenBank/DDBJ databases">
        <title>Desulfuribacillus arsenicus sp. nov., an obligately anaerobic, dissimilatory arsenic- and antimonate-reducing bacterium isolated from anoxic sediments.</title>
        <authorList>
            <person name="Abin C.A."/>
            <person name="Hollibaugh J.T."/>
        </authorList>
    </citation>
    <scope>NUCLEOTIDE SEQUENCE [LARGE SCALE GENOMIC DNA]</scope>
    <source>
        <strain evidence="4 5">MLFW-2</strain>
    </source>
</reference>
<protein>
    <submittedName>
        <fullName evidence="4">2Fe-2S ferredoxin</fullName>
    </submittedName>
</protein>
<dbReference type="Gene3D" id="3.40.30.10">
    <property type="entry name" value="Glutaredoxin"/>
    <property type="match status" value="1"/>
</dbReference>
<dbReference type="GO" id="GO:0046872">
    <property type="term" value="F:metal ion binding"/>
    <property type="evidence" value="ECO:0007669"/>
    <property type="project" value="UniProtKB-KW"/>
</dbReference>
<gene>
    <name evidence="4" type="ORF">BHU72_09105</name>
</gene>
<dbReference type="GO" id="GO:0051536">
    <property type="term" value="F:iron-sulfur cluster binding"/>
    <property type="evidence" value="ECO:0007669"/>
    <property type="project" value="UniProtKB-KW"/>
</dbReference>
<keyword evidence="2" id="KW-0408">Iron</keyword>
<name>A0A1E5L3E4_9FIRM</name>
<organism evidence="4 5">
    <name type="scientific">Desulfuribacillus stibiiarsenatis</name>
    <dbReference type="NCBI Taxonomy" id="1390249"/>
    <lineage>
        <taxon>Bacteria</taxon>
        <taxon>Bacillati</taxon>
        <taxon>Bacillota</taxon>
        <taxon>Desulfuribacillia</taxon>
        <taxon>Desulfuribacillales</taxon>
        <taxon>Desulfuribacillaceae</taxon>
        <taxon>Desulfuribacillus</taxon>
    </lineage>
</organism>
<dbReference type="PANTHER" id="PTHR43578">
    <property type="entry name" value="NADH-QUINONE OXIDOREDUCTASE SUBUNIT F"/>
    <property type="match status" value="1"/>
</dbReference>
<evidence type="ECO:0000313" key="5">
    <source>
        <dbReference type="Proteomes" id="UP000095255"/>
    </source>
</evidence>
<dbReference type="Proteomes" id="UP000095255">
    <property type="component" value="Unassembled WGS sequence"/>
</dbReference>
<evidence type="ECO:0000256" key="1">
    <source>
        <dbReference type="ARBA" id="ARBA00022723"/>
    </source>
</evidence>
<evidence type="ECO:0000256" key="2">
    <source>
        <dbReference type="ARBA" id="ARBA00023004"/>
    </source>
</evidence>
<keyword evidence="5" id="KW-1185">Reference proteome</keyword>
<dbReference type="EMBL" id="MJAT01000037">
    <property type="protein sequence ID" value="OEH84642.1"/>
    <property type="molecule type" value="Genomic_DNA"/>
</dbReference>
<dbReference type="PANTHER" id="PTHR43578:SF3">
    <property type="entry name" value="NADH-QUINONE OXIDOREDUCTASE SUBUNIT F"/>
    <property type="match status" value="1"/>
</dbReference>
<dbReference type="AlphaFoldDB" id="A0A1E5L3E4"/>
<keyword evidence="1" id="KW-0479">Metal-binding</keyword>
<dbReference type="NCBIfam" id="NF041612">
    <property type="entry name" value="fdxn_Clost"/>
    <property type="match status" value="1"/>
</dbReference>
<dbReference type="SUPFAM" id="SSF52833">
    <property type="entry name" value="Thioredoxin-like"/>
    <property type="match status" value="1"/>
</dbReference>
<keyword evidence="3" id="KW-0411">Iron-sulfur</keyword>
<dbReference type="STRING" id="1390249.BHU72_09105"/>
<dbReference type="InterPro" id="IPR036249">
    <property type="entry name" value="Thioredoxin-like_sf"/>
</dbReference>
<dbReference type="CDD" id="cd02980">
    <property type="entry name" value="TRX_Fd_family"/>
    <property type="match status" value="1"/>
</dbReference>